<evidence type="ECO:0000256" key="1">
    <source>
        <dbReference type="ARBA" id="ARBA00004370"/>
    </source>
</evidence>
<evidence type="ECO:0000313" key="8">
    <source>
        <dbReference type="EMBL" id="CAL4171479.1"/>
    </source>
</evidence>
<dbReference type="InterPro" id="IPR050726">
    <property type="entry name" value="mGluR"/>
</dbReference>
<reference evidence="8 9" key="1">
    <citation type="submission" date="2024-05" db="EMBL/GenBank/DDBJ databases">
        <authorList>
            <person name="Wallberg A."/>
        </authorList>
    </citation>
    <scope>NUCLEOTIDE SEQUENCE [LARGE SCALE GENOMIC DNA]</scope>
</reference>
<keyword evidence="3 6" id="KW-1133">Transmembrane helix</keyword>
<evidence type="ECO:0000256" key="2">
    <source>
        <dbReference type="ARBA" id="ARBA00022692"/>
    </source>
</evidence>
<evidence type="ECO:0000313" key="9">
    <source>
        <dbReference type="Proteomes" id="UP001497623"/>
    </source>
</evidence>
<evidence type="ECO:0000256" key="3">
    <source>
        <dbReference type="ARBA" id="ARBA00022989"/>
    </source>
</evidence>
<comment type="subcellular location">
    <subcellularLocation>
        <location evidence="1">Membrane</location>
    </subcellularLocation>
</comment>
<protein>
    <recommendedName>
        <fullName evidence="7">Receptor ligand binding region domain-containing protein</fullName>
    </recommendedName>
</protein>
<feature type="transmembrane region" description="Helical" evidence="6">
    <location>
        <begin position="536"/>
        <end position="558"/>
    </location>
</feature>
<organism evidence="8 9">
    <name type="scientific">Meganyctiphanes norvegica</name>
    <name type="common">Northern krill</name>
    <name type="synonym">Thysanopoda norvegica</name>
    <dbReference type="NCBI Taxonomy" id="48144"/>
    <lineage>
        <taxon>Eukaryota</taxon>
        <taxon>Metazoa</taxon>
        <taxon>Ecdysozoa</taxon>
        <taxon>Arthropoda</taxon>
        <taxon>Crustacea</taxon>
        <taxon>Multicrustacea</taxon>
        <taxon>Malacostraca</taxon>
        <taxon>Eumalacostraca</taxon>
        <taxon>Eucarida</taxon>
        <taxon>Euphausiacea</taxon>
        <taxon>Euphausiidae</taxon>
        <taxon>Meganyctiphanes</taxon>
    </lineage>
</organism>
<feature type="transmembrane region" description="Helical" evidence="6">
    <location>
        <begin position="38"/>
        <end position="55"/>
    </location>
</feature>
<dbReference type="SUPFAM" id="SSF53822">
    <property type="entry name" value="Periplasmic binding protein-like I"/>
    <property type="match status" value="1"/>
</dbReference>
<keyword evidence="9" id="KW-1185">Reference proteome</keyword>
<feature type="domain" description="Receptor ligand binding region" evidence="7">
    <location>
        <begin position="137"/>
        <end position="338"/>
    </location>
</feature>
<dbReference type="InterPro" id="IPR001828">
    <property type="entry name" value="ANF_lig-bd_rcpt"/>
</dbReference>
<keyword evidence="2 6" id="KW-0812">Transmembrane</keyword>
<dbReference type="InterPro" id="IPR028082">
    <property type="entry name" value="Peripla_BP_I"/>
</dbReference>
<evidence type="ECO:0000256" key="6">
    <source>
        <dbReference type="SAM" id="Phobius"/>
    </source>
</evidence>
<accession>A0AAV2S7J7</accession>
<sequence>MGWPWQQKKEVLQPPTRLGRQRVWSLPCQRCRPPMQDLYLILLVSLFLLLLASHTCTGTETDTTTTPGTPKPTINVGIIMPQSRIRTRAFQNKIRGAIRPFDGDLGDRYEFSYTSFIQVRMPHTPTPKSILDIFCHTFLPQKVSAIIYPSMDKTFGPNTISSQNFLQLAGYLGIPVIAWNADNSGLEQASKSGLVIQMAPSIHHQVAAMLSILERYEWHAFTIVTSMIAGHTDFVQTIRDQVHQYGDPQDTSKPNVKFTIIDSLLVTDPAEDLHKISSSEARILLYCTKDEAMSIMKKADEMQLTGKNFVWIVTQSVIGADPNNVPKDLPVGMLGVHFETNSGAHMRAIGSTIRVFAYGVKKFLNDPTNEHISLQPEMPCNVNTMRPLPELSSEGNATRPWPELTCDGNATRTCALNAMGPSPIGNKFYRVLKSLTIPYDQVYDDSGKVGQTKTLEFLGDGTRKDVQLKIMNLRKSRSTLDNLWEEIGTWSSLGPDKVYINEIVWPGDQHDPPPAVPEKSHLKPSMRSTATKDHGMIFFVVGVMILSVTAIMYGSFVISN</sequence>
<dbReference type="Proteomes" id="UP001497623">
    <property type="component" value="Unassembled WGS sequence"/>
</dbReference>
<dbReference type="EMBL" id="CAXKWB010051414">
    <property type="protein sequence ID" value="CAL4171479.1"/>
    <property type="molecule type" value="Genomic_DNA"/>
</dbReference>
<gene>
    <name evidence="8" type="ORF">MNOR_LOCUS34116</name>
</gene>
<comment type="caution">
    <text evidence="8">The sequence shown here is derived from an EMBL/GenBank/DDBJ whole genome shotgun (WGS) entry which is preliminary data.</text>
</comment>
<keyword evidence="5" id="KW-0325">Glycoprotein</keyword>
<dbReference type="Gene3D" id="3.40.50.2300">
    <property type="match status" value="2"/>
</dbReference>
<dbReference type="GO" id="GO:0016020">
    <property type="term" value="C:membrane"/>
    <property type="evidence" value="ECO:0007669"/>
    <property type="project" value="UniProtKB-SubCell"/>
</dbReference>
<evidence type="ECO:0000256" key="5">
    <source>
        <dbReference type="ARBA" id="ARBA00023180"/>
    </source>
</evidence>
<proteinExistence type="predicted"/>
<dbReference type="AlphaFoldDB" id="A0AAV2S7J7"/>
<evidence type="ECO:0000259" key="7">
    <source>
        <dbReference type="Pfam" id="PF01094"/>
    </source>
</evidence>
<name>A0AAV2S7J7_MEGNR</name>
<dbReference type="PANTHER" id="PTHR24060">
    <property type="entry name" value="METABOTROPIC GLUTAMATE RECEPTOR"/>
    <property type="match status" value="1"/>
</dbReference>
<evidence type="ECO:0000256" key="4">
    <source>
        <dbReference type="ARBA" id="ARBA00023136"/>
    </source>
</evidence>
<dbReference type="Pfam" id="PF01094">
    <property type="entry name" value="ANF_receptor"/>
    <property type="match status" value="1"/>
</dbReference>
<keyword evidence="4 6" id="KW-0472">Membrane</keyword>